<keyword evidence="3" id="KW-0378">Hydrolase</keyword>
<dbReference type="GO" id="GO:0016787">
    <property type="term" value="F:hydrolase activity"/>
    <property type="evidence" value="ECO:0007669"/>
    <property type="project" value="UniProtKB-KW"/>
</dbReference>
<dbReference type="EMBL" id="JAJEQR010000004">
    <property type="protein sequence ID" value="MCC2229736.1"/>
    <property type="molecule type" value="Genomic_DNA"/>
</dbReference>
<dbReference type="Pfam" id="PF00795">
    <property type="entry name" value="CN_hydrolase"/>
    <property type="match status" value="1"/>
</dbReference>
<dbReference type="CDD" id="cd07583">
    <property type="entry name" value="nitrilase_5"/>
    <property type="match status" value="1"/>
</dbReference>
<dbReference type="RefSeq" id="WP_308452524.1">
    <property type="nucleotide sequence ID" value="NZ_JAJEQR010000004.1"/>
</dbReference>
<dbReference type="AlphaFoldDB" id="A0AAE3JFH7"/>
<gene>
    <name evidence="3" type="ORF">LKD81_01800</name>
</gene>
<dbReference type="Gene3D" id="3.60.110.10">
    <property type="entry name" value="Carbon-nitrogen hydrolase"/>
    <property type="match status" value="1"/>
</dbReference>
<dbReference type="InterPro" id="IPR001110">
    <property type="entry name" value="UPF0012_CS"/>
</dbReference>
<dbReference type="PROSITE" id="PS50263">
    <property type="entry name" value="CN_HYDROLASE"/>
    <property type="match status" value="1"/>
</dbReference>
<dbReference type="InterPro" id="IPR003010">
    <property type="entry name" value="C-N_Hydrolase"/>
</dbReference>
<reference evidence="3" key="1">
    <citation type="submission" date="2021-10" db="EMBL/GenBank/DDBJ databases">
        <title>Anaerobic single-cell dispensing facilitates the cultivation of human gut bacteria.</title>
        <authorList>
            <person name="Afrizal A."/>
        </authorList>
    </citation>
    <scope>NUCLEOTIDE SEQUENCE</scope>
    <source>
        <strain evidence="3">CLA-AA-H215</strain>
    </source>
</reference>
<dbReference type="Proteomes" id="UP001198182">
    <property type="component" value="Unassembled WGS sequence"/>
</dbReference>
<evidence type="ECO:0000259" key="2">
    <source>
        <dbReference type="PROSITE" id="PS50263"/>
    </source>
</evidence>
<dbReference type="InterPro" id="IPR036526">
    <property type="entry name" value="C-N_Hydrolase_sf"/>
</dbReference>
<dbReference type="SUPFAM" id="SSF56317">
    <property type="entry name" value="Carbon-nitrogen hydrolase"/>
    <property type="match status" value="1"/>
</dbReference>
<proteinExistence type="inferred from homology"/>
<dbReference type="PANTHER" id="PTHR23088:SF27">
    <property type="entry name" value="DEAMINATED GLUTATHIONE AMIDASE"/>
    <property type="match status" value="1"/>
</dbReference>
<name>A0AAE3JFH7_9FIRM</name>
<evidence type="ECO:0000256" key="1">
    <source>
        <dbReference type="ARBA" id="ARBA00010613"/>
    </source>
</evidence>
<keyword evidence="4" id="KW-1185">Reference proteome</keyword>
<comment type="similarity">
    <text evidence="1">Belongs to the carbon-nitrogen hydrolase superfamily. NIT1/NIT2 family.</text>
</comment>
<evidence type="ECO:0000313" key="4">
    <source>
        <dbReference type="Proteomes" id="UP001198182"/>
    </source>
</evidence>
<comment type="caution">
    <text evidence="3">The sequence shown here is derived from an EMBL/GenBank/DDBJ whole genome shotgun (WGS) entry which is preliminary data.</text>
</comment>
<dbReference type="PANTHER" id="PTHR23088">
    <property type="entry name" value="NITRILASE-RELATED"/>
    <property type="match status" value="1"/>
</dbReference>
<sequence length="287" mass="31551">MKISCIQMNVKLGDREYNFAHAEELIAQAVKATPDVIVLPETWNTGFFPRERLAEMADSDAAETIRRIGALAKEYQVNIVAGSIANRKAAKEKNATNASEKSTDERNVAGKCADGKTRNVYNTACVFDRCGNCIATYDKVHLFSPMGEGDAFTAGDRICQFTLDGIPCGLIICYDLRFPEWVRKTALPGIDILFVVSQWPAARTSHLLALITARAIENQTFVVCCNSCGMAYDTVYGGNSAILDPLGETITSAGAEEMILTADCDFSQIEAIRRSIPVFHDRRPELY</sequence>
<evidence type="ECO:0000313" key="3">
    <source>
        <dbReference type="EMBL" id="MCC2229736.1"/>
    </source>
</evidence>
<feature type="domain" description="CN hydrolase" evidence="2">
    <location>
        <begin position="1"/>
        <end position="266"/>
    </location>
</feature>
<accession>A0AAE3JFH7</accession>
<dbReference type="PROSITE" id="PS01227">
    <property type="entry name" value="UPF0012"/>
    <property type="match status" value="1"/>
</dbReference>
<protein>
    <submittedName>
        <fullName evidence="3">Carbon-nitrogen family hydrolase</fullName>
    </submittedName>
</protein>
<organism evidence="3 4">
    <name type="scientific">Hominifimenecus microfluidus</name>
    <dbReference type="NCBI Taxonomy" id="2885348"/>
    <lineage>
        <taxon>Bacteria</taxon>
        <taxon>Bacillati</taxon>
        <taxon>Bacillota</taxon>
        <taxon>Clostridia</taxon>
        <taxon>Lachnospirales</taxon>
        <taxon>Lachnospiraceae</taxon>
        <taxon>Hominifimenecus</taxon>
    </lineage>
</organism>